<dbReference type="GO" id="GO:0003908">
    <property type="term" value="F:methylated-DNA-[protein]-cysteine S-methyltransferase activity"/>
    <property type="evidence" value="ECO:0007669"/>
    <property type="project" value="UniProtKB-EC"/>
</dbReference>
<dbReference type="GO" id="GO:0006281">
    <property type="term" value="P:DNA repair"/>
    <property type="evidence" value="ECO:0007669"/>
    <property type="project" value="InterPro"/>
</dbReference>
<dbReference type="EC" id="2.1.1.63" evidence="3"/>
<dbReference type="InterPro" id="IPR036388">
    <property type="entry name" value="WH-like_DNA-bd_sf"/>
</dbReference>
<dbReference type="PANTHER" id="PTHR10815">
    <property type="entry name" value="METHYLATED-DNA--PROTEIN-CYSTEINE METHYLTRANSFERASE"/>
    <property type="match status" value="1"/>
</dbReference>
<dbReference type="KEGG" id="whr:OG579_06330"/>
<keyword evidence="1" id="KW-0227">DNA damage</keyword>
<keyword evidence="3" id="KW-0489">Methyltransferase</keyword>
<evidence type="ECO:0000259" key="2">
    <source>
        <dbReference type="Pfam" id="PF01035"/>
    </source>
</evidence>
<dbReference type="Pfam" id="PF01035">
    <property type="entry name" value="DNA_binding_1"/>
    <property type="match status" value="1"/>
</dbReference>
<dbReference type="GO" id="GO:0032259">
    <property type="term" value="P:methylation"/>
    <property type="evidence" value="ECO:0007669"/>
    <property type="project" value="UniProtKB-KW"/>
</dbReference>
<dbReference type="SUPFAM" id="SSF46767">
    <property type="entry name" value="Methylated DNA-protein cysteine methyltransferase, C-terminal domain"/>
    <property type="match status" value="1"/>
</dbReference>
<evidence type="ECO:0000313" key="4">
    <source>
        <dbReference type="Proteomes" id="UP001432128"/>
    </source>
</evidence>
<dbReference type="NCBIfam" id="TIGR00589">
    <property type="entry name" value="ogt"/>
    <property type="match status" value="1"/>
</dbReference>
<name>A0AAU4K5N7_9NOCA</name>
<keyword evidence="3" id="KW-0808">Transferase</keyword>
<dbReference type="Proteomes" id="UP001432128">
    <property type="component" value="Chromosome"/>
</dbReference>
<dbReference type="InterPro" id="IPR014048">
    <property type="entry name" value="MethylDNA_cys_MeTrfase_DNA-bd"/>
</dbReference>
<sequence>MTTAHWSTTTLNTGAFTTIVRAGTVLASGWTEDPEYLLALINTELRPDELMRVDDLGVVTTALLRYDEGDLAAIDEIPVRQVSGPFVTHAWDVLRKVAPGGQVTYAELAERAGKGSAHRAAAATCARNAAALFVPCHRVQRRDGTLGGFRYGLDRKAALIAHEAKYASVDAA</sequence>
<dbReference type="RefSeq" id="WP_328858490.1">
    <property type="nucleotide sequence ID" value="NZ_CP108021.1"/>
</dbReference>
<dbReference type="CDD" id="cd06445">
    <property type="entry name" value="ATase"/>
    <property type="match status" value="1"/>
</dbReference>
<dbReference type="EMBL" id="CP108021">
    <property type="protein sequence ID" value="WUM21405.1"/>
    <property type="molecule type" value="Genomic_DNA"/>
</dbReference>
<reference evidence="3 4" key="1">
    <citation type="submission" date="2022-10" db="EMBL/GenBank/DDBJ databases">
        <title>The complete genomes of actinobacterial strains from the NBC collection.</title>
        <authorList>
            <person name="Joergensen T.S."/>
            <person name="Alvarez Arevalo M."/>
            <person name="Sterndorff E.B."/>
            <person name="Faurdal D."/>
            <person name="Vuksanovic O."/>
            <person name="Mourched A.-S."/>
            <person name="Charusanti P."/>
            <person name="Shaw S."/>
            <person name="Blin K."/>
            <person name="Weber T."/>
        </authorList>
    </citation>
    <scope>NUCLEOTIDE SEQUENCE [LARGE SCALE GENOMIC DNA]</scope>
    <source>
        <strain evidence="3 4">NBC_00319</strain>
    </source>
</reference>
<dbReference type="InterPro" id="IPR036217">
    <property type="entry name" value="MethylDNA_cys_MeTrfase_DNAb"/>
</dbReference>
<dbReference type="PANTHER" id="PTHR10815:SF13">
    <property type="entry name" value="METHYLATED-DNA--PROTEIN-CYSTEINE METHYLTRANSFERASE"/>
    <property type="match status" value="1"/>
</dbReference>
<gene>
    <name evidence="3" type="ORF">OG579_06330</name>
</gene>
<accession>A0AAU4K5N7</accession>
<evidence type="ECO:0000256" key="1">
    <source>
        <dbReference type="ARBA" id="ARBA00022763"/>
    </source>
</evidence>
<keyword evidence="4" id="KW-1185">Reference proteome</keyword>
<organism evidence="3 4">
    <name type="scientific">Williamsia herbipolensis</name>
    <dbReference type="NCBI Taxonomy" id="1603258"/>
    <lineage>
        <taxon>Bacteria</taxon>
        <taxon>Bacillati</taxon>
        <taxon>Actinomycetota</taxon>
        <taxon>Actinomycetes</taxon>
        <taxon>Mycobacteriales</taxon>
        <taxon>Nocardiaceae</taxon>
        <taxon>Williamsia</taxon>
    </lineage>
</organism>
<dbReference type="AlphaFoldDB" id="A0AAU4K5N7"/>
<proteinExistence type="predicted"/>
<feature type="domain" description="Methylated-DNA-[protein]-cysteine S-methyltransferase DNA binding" evidence="2">
    <location>
        <begin position="86"/>
        <end position="164"/>
    </location>
</feature>
<dbReference type="Gene3D" id="1.10.10.10">
    <property type="entry name" value="Winged helix-like DNA-binding domain superfamily/Winged helix DNA-binding domain"/>
    <property type="match status" value="1"/>
</dbReference>
<evidence type="ECO:0000313" key="3">
    <source>
        <dbReference type="EMBL" id="WUM21405.1"/>
    </source>
</evidence>
<protein>
    <submittedName>
        <fullName evidence="3">Methylated-DNA--[protein]-cysteine S-methyltransferase</fullName>
        <ecNumber evidence="3">2.1.1.63</ecNumber>
    </submittedName>
</protein>